<feature type="region of interest" description="Disordered" evidence="7">
    <location>
        <begin position="309"/>
        <end position="351"/>
    </location>
</feature>
<evidence type="ECO:0008006" key="10">
    <source>
        <dbReference type="Google" id="ProtNLM"/>
    </source>
</evidence>
<keyword evidence="6" id="KW-0472">Membrane</keyword>
<keyword evidence="9" id="KW-1185">Reference proteome</keyword>
<feature type="region of interest" description="Disordered" evidence="7">
    <location>
        <begin position="616"/>
        <end position="636"/>
    </location>
</feature>
<gene>
    <name evidence="8" type="ORF">PCOR1329_LOCUS14968</name>
</gene>
<accession>A0ABN9QU70</accession>
<proteinExistence type="predicted"/>
<dbReference type="InterPro" id="IPR044669">
    <property type="entry name" value="YneE/VCCN1/2-like"/>
</dbReference>
<keyword evidence="5" id="KW-0406">Ion transport</keyword>
<dbReference type="PANTHER" id="PTHR33281">
    <property type="entry name" value="UPF0187 PROTEIN YNEE"/>
    <property type="match status" value="1"/>
</dbReference>
<feature type="compositionally biased region" description="Polar residues" evidence="7">
    <location>
        <begin position="662"/>
        <end position="673"/>
    </location>
</feature>
<dbReference type="PANTHER" id="PTHR33281:SF20">
    <property type="match status" value="1"/>
</dbReference>
<evidence type="ECO:0000256" key="7">
    <source>
        <dbReference type="SAM" id="MobiDB-lite"/>
    </source>
</evidence>
<comment type="subcellular location">
    <subcellularLocation>
        <location evidence="1">Membrane</location>
        <topology evidence="1">Multi-pass membrane protein</topology>
    </subcellularLocation>
</comment>
<evidence type="ECO:0000313" key="8">
    <source>
        <dbReference type="EMBL" id="CAK0809832.1"/>
    </source>
</evidence>
<feature type="compositionally biased region" description="Polar residues" evidence="7">
    <location>
        <begin position="323"/>
        <end position="336"/>
    </location>
</feature>
<evidence type="ECO:0000256" key="4">
    <source>
        <dbReference type="ARBA" id="ARBA00022989"/>
    </source>
</evidence>
<evidence type="ECO:0000256" key="3">
    <source>
        <dbReference type="ARBA" id="ARBA00022692"/>
    </source>
</evidence>
<evidence type="ECO:0000256" key="6">
    <source>
        <dbReference type="ARBA" id="ARBA00023136"/>
    </source>
</evidence>
<dbReference type="EMBL" id="CAUYUJ010004492">
    <property type="protein sequence ID" value="CAK0809832.1"/>
    <property type="molecule type" value="Genomic_DNA"/>
</dbReference>
<reference evidence="8" key="1">
    <citation type="submission" date="2023-10" db="EMBL/GenBank/DDBJ databases">
        <authorList>
            <person name="Chen Y."/>
            <person name="Shah S."/>
            <person name="Dougan E. K."/>
            <person name="Thang M."/>
            <person name="Chan C."/>
        </authorList>
    </citation>
    <scope>NUCLEOTIDE SEQUENCE [LARGE SCALE GENOMIC DNA]</scope>
</reference>
<keyword evidence="2" id="KW-0813">Transport</keyword>
<evidence type="ECO:0000256" key="1">
    <source>
        <dbReference type="ARBA" id="ARBA00004141"/>
    </source>
</evidence>
<feature type="region of interest" description="Disordered" evidence="7">
    <location>
        <begin position="648"/>
        <end position="673"/>
    </location>
</feature>
<dbReference type="Pfam" id="PF25539">
    <property type="entry name" value="Bestrophin_2"/>
    <property type="match status" value="1"/>
</dbReference>
<keyword evidence="4" id="KW-1133">Transmembrane helix</keyword>
<evidence type="ECO:0000313" key="9">
    <source>
        <dbReference type="Proteomes" id="UP001189429"/>
    </source>
</evidence>
<feature type="compositionally biased region" description="Basic and acidic residues" evidence="7">
    <location>
        <begin position="309"/>
        <end position="319"/>
    </location>
</feature>
<keyword evidence="3" id="KW-0812">Transmembrane</keyword>
<dbReference type="Proteomes" id="UP001189429">
    <property type="component" value="Unassembled WGS sequence"/>
</dbReference>
<protein>
    <recommendedName>
        <fullName evidence="10">Bestrophin</fullName>
    </recommendedName>
</protein>
<organism evidence="8 9">
    <name type="scientific">Prorocentrum cordatum</name>
    <dbReference type="NCBI Taxonomy" id="2364126"/>
    <lineage>
        <taxon>Eukaryota</taxon>
        <taxon>Sar</taxon>
        <taxon>Alveolata</taxon>
        <taxon>Dinophyceae</taxon>
        <taxon>Prorocentrales</taxon>
        <taxon>Prorocentraceae</taxon>
        <taxon>Prorocentrum</taxon>
    </lineage>
</organism>
<sequence length="673" mass="73400">MKNNAIWRGFTYLVGFLVVFRTSQAYSRFWEGCTATHSMGAEWFDACSSLVAFSLHAPPALHLEVAVFQNLLVRLFSMLHSAALGDVEDSSGGLDISAYRAFQMELIDAAGIDGQSLDCIRTSHSKVELIFHWIQQLIVESVGTGVMCIPPPILARALEEMASGLVHFHHALKISVVPFPFPYAQTCDIMLLMHWMMVPLIVCQWVSKWYLAFIFAFIQVFTLQALNLISMELEHPFGTDPNDIDAEQMQKSMNAHLRLLLRESTKRTPTLRHDDQKALLLRVAEPDEGTLCSFFDVWMALDDDNTVFRRGDPSEESGRRLSSRQSKNSWRSNLSSRSKDSAPVEPKPLMRMPPEVERELATSKIALGLQAHLGDDFCDKTQAPSATQGSIDDAKGVVPGPDWLDARIAHTFVVERFWNDSPRVVETSLKDGSRFQTLEPPRMQDSPRVTPRGTPRGGDADDWEADAGEGSHDRPQAPSATCSSSAAVPGGLFRGLSEACHGAGPPSSDRPQALSATQGSPDDAKHVFPVSGWPDAWASETFVVESCWNDSPRVVETILKDGRRFRTVEPPNMQEFPGVAPCSRDADAGDGCCDLSTACSSSAQVLGGRLSLEAFHGAAPPSDGPRAPSDTGSSSAAVAGRLFLPEACHGAAPPSGDRPQASFFTGSCRTAQR</sequence>
<evidence type="ECO:0000256" key="2">
    <source>
        <dbReference type="ARBA" id="ARBA00022448"/>
    </source>
</evidence>
<evidence type="ECO:0000256" key="5">
    <source>
        <dbReference type="ARBA" id="ARBA00023065"/>
    </source>
</evidence>
<name>A0ABN9QU70_9DINO</name>
<feature type="region of interest" description="Disordered" evidence="7">
    <location>
        <begin position="429"/>
        <end position="523"/>
    </location>
</feature>
<comment type="caution">
    <text evidence="8">The sequence shown here is derived from an EMBL/GenBank/DDBJ whole genome shotgun (WGS) entry which is preliminary data.</text>
</comment>